<dbReference type="PANTHER" id="PTHR28122">
    <property type="entry name" value="E3 UBIQUITIN-PROTEIN LIGASE SUBSTRATE RECEPTOR MMS22"/>
    <property type="match status" value="1"/>
</dbReference>
<dbReference type="GO" id="GO:0031297">
    <property type="term" value="P:replication fork processing"/>
    <property type="evidence" value="ECO:0007669"/>
    <property type="project" value="InterPro"/>
</dbReference>
<accession>A0A8H4J6I0</accession>
<protein>
    <submittedName>
        <fullName evidence="2">Methyl methanesulfonate-sensitivity protein 22</fullName>
    </submittedName>
</protein>
<proteinExistence type="predicted"/>
<feature type="region of interest" description="Disordered" evidence="1">
    <location>
        <begin position="1440"/>
        <end position="1460"/>
    </location>
</feature>
<dbReference type="PANTHER" id="PTHR28122:SF1">
    <property type="entry name" value="E3 UBIQUITIN-PROTEIN LIGASE SUBSTRATE RECEPTOR MMS22"/>
    <property type="match status" value="1"/>
</dbReference>
<evidence type="ECO:0000313" key="3">
    <source>
        <dbReference type="Proteomes" id="UP000572817"/>
    </source>
</evidence>
<dbReference type="GO" id="GO:0000724">
    <property type="term" value="P:double-strand break repair via homologous recombination"/>
    <property type="evidence" value="ECO:0007669"/>
    <property type="project" value="TreeGrafter"/>
</dbReference>
<sequence>MSNWRIKGYVQDSDEEEDLDLGDAYAPKPLEKPKAKQPEYRTAQLERPENDYDSRNRAAAFQKKLNQLDRMYATATQLQFQDAWTGKSRTPKLARFLEDEDQVAPLPIPELSPDKVVASVETDPPQPAPKPKRKTKAKVQRIDVDTREYRQPSEPLPPVREDSSLPSVQPVEVEAPRLEGLGGFGTRYSTDFDIAPLWTGTFFHESTFIGSGEFQQSLLFDRRDLDMPCGLSSFTHDGTFFRWGAWTEDVASEMTLLLSSIASRVETAQSTSQGAGSEDTVAIALVDFLCVLRNVVRYLATHVHFLDPVDRRSFVARMHSLLNSATSNVLADLAYLPQDVFSGNSTGRTRFRLPIMLLLLVHQVSRIAEHPQVDTSMKKNLDLLFKALVKSVLQLILRKGMGEIRKYIDENRRHTAREQGIREDRLAIESLVIIYHLLGTHKSSQWCFWGLVKEEWGPSLSRINHVQSFERLWYDTFALLPYLEIDAGGLIKASHRFQSVQGDWSVVVPLLNRVFALYPETAKTNEVSVNVYLRACLTRCYNLIHSWGWKKCDILLTSVFDFFSRRGFKHLQNEESKGSPRFLEDLHEHPNLNIQPDDRAFHVFLKTLATGFGGLRNSCTARQIQNIAWRLVPNHRRTYHKEEALRQEDLDGLRNQHDLLCTLYWASPPGFRPRLTSLRNLVDQTRSHREVCRLSVRAWSNLARYQISTDEGMQGLEPFADWFKEIISQNLTQYKLARSEAEGQYETARSLGHEGISAEHLQLTIKNNQAQILATLTDAVYGMKATINTANDADCATSLLRDSAITDIFKVFDAKNPQTSKLIVDVLQIFQTYLELLQRKKPQLEIQETSEDSQDYGGSFSLEDVEQIAPSDTNGSDPSIDFINDAVWHLVSSCFGAESSPDDTLLVAVVETWSMIARRLVQKGLRGWSNFLDSYNANSWRQLQDTEQTRKYSALFMSTVLAQDPSSYDDNKDNMLWSWFVSLVERESMLKFQHRLTTSLINRDPDHPLFRNLPFLKDSKTTCVDVKLPEFRQRRLNLISSVLANMRDDYESAMQSSNRDLPGLRREYSGLLKHFMATMKKNYQDLGQNSGLKSAYVEFVQNVVEFLQQHTHDICPVDPFFTDSSAFPLPATDPTYVIGRLKSYVPRLMEQRTLKQLVSFIQNVSERAAVDNEQGYLASQLKTATLGAFESGDARRPTLRQVFLGAIFPAYIDQTFATTAGWIFVKPLLQASRSILQELNYQGCQYSISDTESVAIVDSLLSTMLDAMYSATELLITHSGLLEQPHVLHILSLVFAAVAATVLPAAHIYRRTGLATAAVQRIDAFEAFSLFVAAQITAPEAAHDFSPYPQNDPRPLSEAQTRRFAEVRQLCAKDLGQVLGSGSWVKQGEQCFLVRKNGRRLVQTAVGSFEEESQRVVRAIEEFHGVLRTALWRGEEDLRERRRNGKKGKWPTSEGEMVVI</sequence>
<comment type="caution">
    <text evidence="2">The sequence shown here is derived from an EMBL/GenBank/DDBJ whole genome shotgun (WGS) entry which is preliminary data.</text>
</comment>
<dbReference type="Proteomes" id="UP000572817">
    <property type="component" value="Unassembled WGS sequence"/>
</dbReference>
<feature type="region of interest" description="Disordered" evidence="1">
    <location>
        <begin position="1"/>
        <end position="55"/>
    </location>
</feature>
<reference evidence="2" key="1">
    <citation type="submission" date="2020-04" db="EMBL/GenBank/DDBJ databases">
        <title>Genome Assembly and Annotation of Botryosphaeria dothidea sdau 11-99, a Latent Pathogen of Apple Fruit Ring Rot in China.</title>
        <authorList>
            <person name="Yu C."/>
            <person name="Diao Y."/>
            <person name="Lu Q."/>
            <person name="Zhao J."/>
            <person name="Cui S."/>
            <person name="Peng C."/>
            <person name="He B."/>
            <person name="Liu H."/>
        </authorList>
    </citation>
    <scope>NUCLEOTIDE SEQUENCE [LARGE SCALE GENOMIC DNA]</scope>
    <source>
        <strain evidence="2">Sdau11-99</strain>
    </source>
</reference>
<dbReference type="GO" id="GO:0005634">
    <property type="term" value="C:nucleus"/>
    <property type="evidence" value="ECO:0007669"/>
    <property type="project" value="InterPro"/>
</dbReference>
<evidence type="ECO:0000313" key="2">
    <source>
        <dbReference type="EMBL" id="KAF4313529.1"/>
    </source>
</evidence>
<feature type="compositionally biased region" description="Basic and acidic residues" evidence="1">
    <location>
        <begin position="140"/>
        <end position="151"/>
    </location>
</feature>
<name>A0A8H4J6I0_9PEZI</name>
<keyword evidence="3" id="KW-1185">Reference proteome</keyword>
<gene>
    <name evidence="2" type="ORF">GTA08_BOTSDO00753</name>
</gene>
<feature type="compositionally biased region" description="Basic and acidic residues" evidence="1">
    <location>
        <begin position="29"/>
        <end position="55"/>
    </location>
</feature>
<feature type="compositionally biased region" description="Acidic residues" evidence="1">
    <location>
        <begin position="12"/>
        <end position="21"/>
    </location>
</feature>
<dbReference type="OrthoDB" id="2386201at2759"/>
<feature type="region of interest" description="Disordered" evidence="1">
    <location>
        <begin position="104"/>
        <end position="168"/>
    </location>
</feature>
<dbReference type="EMBL" id="WWBZ02000001">
    <property type="protein sequence ID" value="KAF4313529.1"/>
    <property type="molecule type" value="Genomic_DNA"/>
</dbReference>
<evidence type="ECO:0000256" key="1">
    <source>
        <dbReference type="SAM" id="MobiDB-lite"/>
    </source>
</evidence>
<organism evidence="2 3">
    <name type="scientific">Botryosphaeria dothidea</name>
    <dbReference type="NCBI Taxonomy" id="55169"/>
    <lineage>
        <taxon>Eukaryota</taxon>
        <taxon>Fungi</taxon>
        <taxon>Dikarya</taxon>
        <taxon>Ascomycota</taxon>
        <taxon>Pezizomycotina</taxon>
        <taxon>Dothideomycetes</taxon>
        <taxon>Dothideomycetes incertae sedis</taxon>
        <taxon>Botryosphaeriales</taxon>
        <taxon>Botryosphaeriaceae</taxon>
        <taxon>Botryosphaeria</taxon>
    </lineage>
</organism>
<dbReference type="InterPro" id="IPR019021">
    <property type="entry name" value="Mms22"/>
</dbReference>
<dbReference type="GO" id="GO:0035361">
    <property type="term" value="C:Cul8-RING ubiquitin ligase complex"/>
    <property type="evidence" value="ECO:0007669"/>
    <property type="project" value="TreeGrafter"/>
</dbReference>
<dbReference type="Pfam" id="PF09462">
    <property type="entry name" value="Mus7"/>
    <property type="match status" value="1"/>
</dbReference>
<feature type="compositionally biased region" description="Basic residues" evidence="1">
    <location>
        <begin position="130"/>
        <end position="139"/>
    </location>
</feature>